<accession>A0AAD3XUI6</accession>
<proteinExistence type="predicted"/>
<evidence type="ECO:0000313" key="2">
    <source>
        <dbReference type="Proteomes" id="UP001279734"/>
    </source>
</evidence>
<organism evidence="1 2">
    <name type="scientific">Nepenthes gracilis</name>
    <name type="common">Slender pitcher plant</name>
    <dbReference type="NCBI Taxonomy" id="150966"/>
    <lineage>
        <taxon>Eukaryota</taxon>
        <taxon>Viridiplantae</taxon>
        <taxon>Streptophyta</taxon>
        <taxon>Embryophyta</taxon>
        <taxon>Tracheophyta</taxon>
        <taxon>Spermatophyta</taxon>
        <taxon>Magnoliopsida</taxon>
        <taxon>eudicotyledons</taxon>
        <taxon>Gunneridae</taxon>
        <taxon>Pentapetalae</taxon>
        <taxon>Caryophyllales</taxon>
        <taxon>Nepenthaceae</taxon>
        <taxon>Nepenthes</taxon>
    </lineage>
</organism>
<comment type="caution">
    <text evidence="1">The sequence shown here is derived from an EMBL/GenBank/DDBJ whole genome shotgun (WGS) entry which is preliminary data.</text>
</comment>
<dbReference type="AlphaFoldDB" id="A0AAD3XUI6"/>
<reference evidence="1" key="1">
    <citation type="submission" date="2023-05" db="EMBL/GenBank/DDBJ databases">
        <title>Nepenthes gracilis genome sequencing.</title>
        <authorList>
            <person name="Fukushima K."/>
        </authorList>
    </citation>
    <scope>NUCLEOTIDE SEQUENCE</scope>
    <source>
        <strain evidence="1">SING2019-196</strain>
    </source>
</reference>
<keyword evidence="2" id="KW-1185">Reference proteome</keyword>
<gene>
    <name evidence="1" type="ORF">Nepgr_018701</name>
</gene>
<name>A0AAD3XUI6_NEPGR</name>
<evidence type="ECO:0000313" key="1">
    <source>
        <dbReference type="EMBL" id="GMH16860.1"/>
    </source>
</evidence>
<dbReference type="EMBL" id="BSYO01000017">
    <property type="protein sequence ID" value="GMH16860.1"/>
    <property type="molecule type" value="Genomic_DNA"/>
</dbReference>
<protein>
    <submittedName>
        <fullName evidence="1">Uncharacterized protein</fullName>
    </submittedName>
</protein>
<sequence>MVKDLVVQCPQFTEQIVAEDLEEAPASRPPAAAAVSLGLDEVGFEKDPRMMVCSQVGVHPNEASGEPLMGWIDPSSEPNVALMDNKGSLSPDDQDDDPLHVDHHHEVFHQERQQLCLLEVLRRGLVTAGEGLLGAAIAIPSARVQVDSAEGLVLKSILKKIGLDQAEAVPSFC</sequence>
<dbReference type="Proteomes" id="UP001279734">
    <property type="component" value="Unassembled WGS sequence"/>
</dbReference>